<dbReference type="GO" id="GO:0031146">
    <property type="term" value="P:SCF-dependent proteasomal ubiquitin-dependent protein catabolic process"/>
    <property type="evidence" value="ECO:0007669"/>
    <property type="project" value="TreeGrafter"/>
</dbReference>
<dbReference type="Gene3D" id="1.20.1280.50">
    <property type="match status" value="1"/>
</dbReference>
<comment type="caution">
    <text evidence="4">The sequence shown here is derived from an EMBL/GenBank/DDBJ whole genome shotgun (WGS) entry which is preliminary data.</text>
</comment>
<dbReference type="AlphaFoldDB" id="A0A3M7A402"/>
<name>A0A3M7A402_HORWE</name>
<dbReference type="OrthoDB" id="2117972at2759"/>
<dbReference type="PANTHER" id="PTHR12874:SF9">
    <property type="entry name" value="F-BOX ONLY PROTEIN 48"/>
    <property type="match status" value="1"/>
</dbReference>
<dbReference type="InterPro" id="IPR045464">
    <property type="entry name" value="Hrt3/FBXO9_C"/>
</dbReference>
<feature type="compositionally biased region" description="Low complexity" evidence="2">
    <location>
        <begin position="55"/>
        <end position="69"/>
    </location>
</feature>
<feature type="domain" description="F-box" evidence="3">
    <location>
        <begin position="235"/>
        <end position="285"/>
    </location>
</feature>
<dbReference type="PANTHER" id="PTHR12874">
    <property type="entry name" value="F-BOX ONLY PROTEIN 48-RELATED"/>
    <property type="match status" value="1"/>
</dbReference>
<reference evidence="6 7" key="1">
    <citation type="journal article" date="2018" name="BMC Genomics">
        <title>Genomic evidence for intraspecific hybridization in a clonal and extremely halotolerant yeast.</title>
        <authorList>
            <person name="Gostincar C."/>
            <person name="Stajich J.E."/>
            <person name="Zupancic J."/>
            <person name="Zalar P."/>
            <person name="Gunde-Cimerman N."/>
        </authorList>
    </citation>
    <scope>NUCLEOTIDE SEQUENCE [LARGE SCALE GENOMIC DNA]</scope>
    <source>
        <strain evidence="5 7">EXF-6651</strain>
        <strain evidence="4 6">EXF-6669</strain>
    </source>
</reference>
<dbReference type="Pfam" id="PF19270">
    <property type="entry name" value="FBO_C"/>
    <property type="match status" value="1"/>
</dbReference>
<protein>
    <recommendedName>
        <fullName evidence="3">F-box domain-containing protein</fullName>
    </recommendedName>
</protein>
<dbReference type="EMBL" id="QWIM01000132">
    <property type="protein sequence ID" value="RMY39168.1"/>
    <property type="molecule type" value="Genomic_DNA"/>
</dbReference>
<organism evidence="4 6">
    <name type="scientific">Hortaea werneckii</name>
    <name type="common">Black yeast</name>
    <name type="synonym">Cladosporium werneckii</name>
    <dbReference type="NCBI Taxonomy" id="91943"/>
    <lineage>
        <taxon>Eukaryota</taxon>
        <taxon>Fungi</taxon>
        <taxon>Dikarya</taxon>
        <taxon>Ascomycota</taxon>
        <taxon>Pezizomycotina</taxon>
        <taxon>Dothideomycetes</taxon>
        <taxon>Dothideomycetidae</taxon>
        <taxon>Mycosphaerellales</taxon>
        <taxon>Teratosphaeriaceae</taxon>
        <taxon>Hortaea</taxon>
    </lineage>
</organism>
<proteinExistence type="predicted"/>
<sequence length="559" mass="62972">MGDANQQVAEAELEAFRQRWREEVQARNRQPAPHPQPQSSQSQPERREQRKTHHVAQPAAVVAPGPSSSARRREAIDYSEEVEPKTYHDLPDKEEQLKLGTEGQDRDRRHAQEPTSALEHYERAVEKETQGHLGDSIQHYRRAFKAQYAEGKSQLDDGVHEAYKQKHFPPSSFPKPKPTNPNPSNASATVPNPAHHSLHGSTSALPATLKELVEEFSSLGIEAPPPATDASPPERSLLGELPEEILSQIMMDLAIEDVASFSRLARVCKRLAYLVLTEDAVWKRVALGNEFGFGAMLYDFQCDIEGTPLDANDQIARYLASGDELTVDEYDEFSATVPTPEHQASAFTALTENLLHTQYSSSWRQLFRSRPRIRFNGCYISTVNYARAGGTSTNTLTWGAPVHVVTYFRYLRFFRDGTAISLLTTTEPADVVHHLTKENLHEHHGNTLPSSVMRDALRGRWRLSGPAATRYKDPAMLGTHAHEAETEGDVHIETEGVVPKYYYRMQLAMSHAGKGARNNKLAWKGFWSYNRLTDDWGEFGLKNDRAFYWSRVRSYGTGL</sequence>
<evidence type="ECO:0000313" key="7">
    <source>
        <dbReference type="Proteomes" id="UP000276864"/>
    </source>
</evidence>
<feature type="region of interest" description="Disordered" evidence="2">
    <location>
        <begin position="165"/>
        <end position="201"/>
    </location>
</feature>
<dbReference type="VEuPathDB" id="FungiDB:BTJ68_00034"/>
<evidence type="ECO:0000256" key="2">
    <source>
        <dbReference type="SAM" id="MobiDB-lite"/>
    </source>
</evidence>
<feature type="region of interest" description="Disordered" evidence="2">
    <location>
        <begin position="14"/>
        <end position="119"/>
    </location>
</feature>
<dbReference type="SUPFAM" id="SSF81383">
    <property type="entry name" value="F-box domain"/>
    <property type="match status" value="1"/>
</dbReference>
<dbReference type="PROSITE" id="PS50181">
    <property type="entry name" value="FBOX"/>
    <property type="match status" value="1"/>
</dbReference>
<accession>A0A3M7A402</accession>
<feature type="compositionally biased region" description="Pro residues" evidence="2">
    <location>
        <begin position="171"/>
        <end position="181"/>
    </location>
</feature>
<gene>
    <name evidence="5" type="ORF">D0866_02107</name>
    <name evidence="4" type="ORF">D0867_02801</name>
</gene>
<evidence type="ECO:0000313" key="5">
    <source>
        <dbReference type="EMBL" id="RMY39168.1"/>
    </source>
</evidence>
<dbReference type="Pfam" id="PF12937">
    <property type="entry name" value="F-box-like"/>
    <property type="match status" value="1"/>
</dbReference>
<dbReference type="GO" id="GO:0019005">
    <property type="term" value="C:SCF ubiquitin ligase complex"/>
    <property type="evidence" value="ECO:0007669"/>
    <property type="project" value="TreeGrafter"/>
</dbReference>
<evidence type="ECO:0000313" key="6">
    <source>
        <dbReference type="Proteomes" id="UP000271337"/>
    </source>
</evidence>
<feature type="compositionally biased region" description="Basic and acidic residues" evidence="2">
    <location>
        <begin position="71"/>
        <end position="112"/>
    </location>
</feature>
<dbReference type="Proteomes" id="UP000271337">
    <property type="component" value="Unassembled WGS sequence"/>
</dbReference>
<dbReference type="Proteomes" id="UP000276864">
    <property type="component" value="Unassembled WGS sequence"/>
</dbReference>
<evidence type="ECO:0000259" key="3">
    <source>
        <dbReference type="PROSITE" id="PS50181"/>
    </source>
</evidence>
<keyword evidence="1" id="KW-0833">Ubl conjugation pathway</keyword>
<evidence type="ECO:0000313" key="4">
    <source>
        <dbReference type="EMBL" id="RMY22294.1"/>
    </source>
</evidence>
<dbReference type="GO" id="GO:0005737">
    <property type="term" value="C:cytoplasm"/>
    <property type="evidence" value="ECO:0007669"/>
    <property type="project" value="TreeGrafter"/>
</dbReference>
<evidence type="ECO:0000256" key="1">
    <source>
        <dbReference type="ARBA" id="ARBA00022786"/>
    </source>
</evidence>
<dbReference type="EMBL" id="QWIL01000194">
    <property type="protein sequence ID" value="RMY22294.1"/>
    <property type="molecule type" value="Genomic_DNA"/>
</dbReference>
<dbReference type="InterPro" id="IPR001810">
    <property type="entry name" value="F-box_dom"/>
</dbReference>
<dbReference type="InterPro" id="IPR036047">
    <property type="entry name" value="F-box-like_dom_sf"/>
</dbReference>
<feature type="compositionally biased region" description="Basic and acidic residues" evidence="2">
    <location>
        <begin position="14"/>
        <end position="26"/>
    </location>
</feature>